<comment type="caution">
    <text evidence="2">The sequence shown here is derived from an EMBL/GenBank/DDBJ whole genome shotgun (WGS) entry which is preliminary data.</text>
</comment>
<evidence type="ECO:0000313" key="2">
    <source>
        <dbReference type="EMBL" id="GFY99392.1"/>
    </source>
</evidence>
<keyword evidence="3" id="KW-1185">Reference proteome</keyword>
<gene>
    <name evidence="2" type="ORF">Acr_13g0007930</name>
</gene>
<dbReference type="AlphaFoldDB" id="A0A7J0FL04"/>
<feature type="region of interest" description="Disordered" evidence="1">
    <location>
        <begin position="1"/>
        <end position="86"/>
    </location>
</feature>
<evidence type="ECO:0000313" key="3">
    <source>
        <dbReference type="Proteomes" id="UP000585474"/>
    </source>
</evidence>
<feature type="compositionally biased region" description="Polar residues" evidence="1">
    <location>
        <begin position="38"/>
        <end position="56"/>
    </location>
</feature>
<dbReference type="EMBL" id="BJWL01000013">
    <property type="protein sequence ID" value="GFY99392.1"/>
    <property type="molecule type" value="Genomic_DNA"/>
</dbReference>
<dbReference type="Proteomes" id="UP000585474">
    <property type="component" value="Unassembled WGS sequence"/>
</dbReference>
<protein>
    <submittedName>
        <fullName evidence="2">Uncharacterized protein</fullName>
    </submittedName>
</protein>
<reference evidence="2 3" key="1">
    <citation type="submission" date="2019-07" db="EMBL/GenBank/DDBJ databases">
        <title>De Novo Assembly of kiwifruit Actinidia rufa.</title>
        <authorList>
            <person name="Sugita-Konishi S."/>
            <person name="Sato K."/>
            <person name="Mori E."/>
            <person name="Abe Y."/>
            <person name="Kisaki G."/>
            <person name="Hamano K."/>
            <person name="Suezawa K."/>
            <person name="Otani M."/>
            <person name="Fukuda T."/>
            <person name="Manabe T."/>
            <person name="Gomi K."/>
            <person name="Tabuchi M."/>
            <person name="Akimitsu K."/>
            <person name="Kataoka I."/>
        </authorList>
    </citation>
    <scope>NUCLEOTIDE SEQUENCE [LARGE SCALE GENOMIC DNA]</scope>
    <source>
        <strain evidence="3">cv. Fuchu</strain>
    </source>
</reference>
<evidence type="ECO:0000256" key="1">
    <source>
        <dbReference type="SAM" id="MobiDB-lite"/>
    </source>
</evidence>
<feature type="compositionally biased region" description="Basic residues" evidence="1">
    <location>
        <begin position="62"/>
        <end position="72"/>
    </location>
</feature>
<name>A0A7J0FL04_9ERIC</name>
<sequence>MSDTGQSDKEQKTMEDSDVQQEEEKEKANKEDALEEANQSSSTPTVATDQNNSGQEKANKMPFKKPKLKIRSNPHGFHQATMFKNP</sequence>
<accession>A0A7J0FL04</accession>
<feature type="compositionally biased region" description="Basic and acidic residues" evidence="1">
    <location>
        <begin position="22"/>
        <end position="32"/>
    </location>
</feature>
<feature type="compositionally biased region" description="Basic and acidic residues" evidence="1">
    <location>
        <begin position="1"/>
        <end position="15"/>
    </location>
</feature>
<organism evidence="2 3">
    <name type="scientific">Actinidia rufa</name>
    <dbReference type="NCBI Taxonomy" id="165716"/>
    <lineage>
        <taxon>Eukaryota</taxon>
        <taxon>Viridiplantae</taxon>
        <taxon>Streptophyta</taxon>
        <taxon>Embryophyta</taxon>
        <taxon>Tracheophyta</taxon>
        <taxon>Spermatophyta</taxon>
        <taxon>Magnoliopsida</taxon>
        <taxon>eudicotyledons</taxon>
        <taxon>Gunneridae</taxon>
        <taxon>Pentapetalae</taxon>
        <taxon>asterids</taxon>
        <taxon>Ericales</taxon>
        <taxon>Actinidiaceae</taxon>
        <taxon>Actinidia</taxon>
    </lineage>
</organism>
<proteinExistence type="predicted"/>